<dbReference type="Proteomes" id="UP001138802">
    <property type="component" value="Unassembled WGS sequence"/>
</dbReference>
<feature type="transmembrane region" description="Helical" evidence="5">
    <location>
        <begin position="6"/>
        <end position="31"/>
    </location>
</feature>
<dbReference type="CDD" id="cd06438">
    <property type="entry name" value="EpsO_like"/>
    <property type="match status" value="1"/>
</dbReference>
<sequence length="415" mass="45514">MSGEGLIWLWALLGILLVLPSLPGTIELLLLTLGGALPPRRAPAALHEAQPIGRIAILVPAHDEAAGITQTVVSLLTCDPGAAGYDVVVIADNCQDETAALARAAGARVMERQDPQRRGKGYALDYAFGLLLAEPYDAFLVVDADTRVAPNLVTAGRRVFSQGAVAVQCGYRINNPEASLRARLRDIAWMAFNVLRLRGRERWGLSVGLLGNGFGLTRETLIAVPYEATSVVEDMEYHLRLIGSGRRVTFIPDTMVWSDAPHDRRAGAVQRARWEGGRFRMIRDWTPILTRRVLAGERRLLEPLLELLLLPLAFHVLLLLLALIPPFGPTRLYALFGLLLVVVHVLVAIRIGRGGWRDLLALASAPLYIFWKLTIVRAIGRASRTDAAWVRTDRAATHDPARPPEGHERGRSPDA</sequence>
<comment type="similarity">
    <text evidence="1">Belongs to the glycosyltransferase 2 family.</text>
</comment>
<keyword evidence="7" id="KW-1185">Reference proteome</keyword>
<keyword evidence="5" id="KW-1133">Transmembrane helix</keyword>
<comment type="caution">
    <text evidence="6">The sequence shown here is derived from an EMBL/GenBank/DDBJ whole genome shotgun (WGS) entry which is preliminary data.</text>
</comment>
<dbReference type="EMBL" id="NRSD01000002">
    <property type="protein sequence ID" value="MBK1643687.1"/>
    <property type="molecule type" value="Genomic_DNA"/>
</dbReference>
<evidence type="ECO:0000256" key="5">
    <source>
        <dbReference type="SAM" id="Phobius"/>
    </source>
</evidence>
<gene>
    <name evidence="6" type="ORF">CKO25_03225</name>
</gene>
<keyword evidence="5" id="KW-0812">Transmembrane</keyword>
<dbReference type="RefSeq" id="WP_200386492.1">
    <property type="nucleotide sequence ID" value="NZ_NRSD01000002.1"/>
</dbReference>
<keyword evidence="2" id="KW-0328">Glycosyltransferase</keyword>
<feature type="transmembrane region" description="Helical" evidence="5">
    <location>
        <begin position="307"/>
        <end position="327"/>
    </location>
</feature>
<keyword evidence="3 6" id="KW-0808">Transferase</keyword>
<evidence type="ECO:0000313" key="7">
    <source>
        <dbReference type="Proteomes" id="UP001138802"/>
    </source>
</evidence>
<dbReference type="InterPro" id="IPR029044">
    <property type="entry name" value="Nucleotide-diphossugar_trans"/>
</dbReference>
<evidence type="ECO:0000313" key="6">
    <source>
        <dbReference type="EMBL" id="MBK1643687.1"/>
    </source>
</evidence>
<dbReference type="PANTHER" id="PTHR43630">
    <property type="entry name" value="POLY-BETA-1,6-N-ACETYL-D-GLUCOSAMINE SYNTHASE"/>
    <property type="match status" value="1"/>
</dbReference>
<evidence type="ECO:0000256" key="4">
    <source>
        <dbReference type="SAM" id="MobiDB-lite"/>
    </source>
</evidence>
<name>A0A9X0WGE6_9GAMM</name>
<dbReference type="AlphaFoldDB" id="A0A9X0WGE6"/>
<dbReference type="GO" id="GO:0016757">
    <property type="term" value="F:glycosyltransferase activity"/>
    <property type="evidence" value="ECO:0007669"/>
    <property type="project" value="UniProtKB-KW"/>
</dbReference>
<dbReference type="Gene3D" id="3.90.550.10">
    <property type="entry name" value="Spore Coat Polysaccharide Biosynthesis Protein SpsA, Chain A"/>
    <property type="match status" value="1"/>
</dbReference>
<evidence type="ECO:0000256" key="3">
    <source>
        <dbReference type="ARBA" id="ARBA00022679"/>
    </source>
</evidence>
<feature type="region of interest" description="Disordered" evidence="4">
    <location>
        <begin position="392"/>
        <end position="415"/>
    </location>
</feature>
<evidence type="ECO:0000256" key="1">
    <source>
        <dbReference type="ARBA" id="ARBA00006739"/>
    </source>
</evidence>
<organism evidence="6 7">
    <name type="scientific">Thiocapsa imhoffii</name>
    <dbReference type="NCBI Taxonomy" id="382777"/>
    <lineage>
        <taxon>Bacteria</taxon>
        <taxon>Pseudomonadati</taxon>
        <taxon>Pseudomonadota</taxon>
        <taxon>Gammaproteobacteria</taxon>
        <taxon>Chromatiales</taxon>
        <taxon>Chromatiaceae</taxon>
        <taxon>Thiocapsa</taxon>
    </lineage>
</organism>
<reference evidence="6 7" key="1">
    <citation type="journal article" date="2020" name="Microorganisms">
        <title>Osmotic Adaptation and Compatible Solute Biosynthesis of Phototrophic Bacteria as Revealed from Genome Analyses.</title>
        <authorList>
            <person name="Imhoff J.F."/>
            <person name="Rahn T."/>
            <person name="Kunzel S."/>
            <person name="Keller A."/>
            <person name="Neulinger S.C."/>
        </authorList>
    </citation>
    <scope>NUCLEOTIDE SEQUENCE [LARGE SCALE GENOMIC DNA]</scope>
    <source>
        <strain evidence="6 7">DSM 21303</strain>
    </source>
</reference>
<feature type="transmembrane region" description="Helical" evidence="5">
    <location>
        <begin position="359"/>
        <end position="379"/>
    </location>
</feature>
<feature type="transmembrane region" description="Helical" evidence="5">
    <location>
        <begin position="333"/>
        <end position="352"/>
    </location>
</feature>
<protein>
    <submittedName>
        <fullName evidence="6">Glycosyl transferase family 2</fullName>
    </submittedName>
</protein>
<accession>A0A9X0WGE6</accession>
<proteinExistence type="inferred from homology"/>
<evidence type="ECO:0000256" key="2">
    <source>
        <dbReference type="ARBA" id="ARBA00022676"/>
    </source>
</evidence>
<dbReference type="SUPFAM" id="SSF53448">
    <property type="entry name" value="Nucleotide-diphospho-sugar transferases"/>
    <property type="match status" value="1"/>
</dbReference>
<keyword evidence="5" id="KW-0472">Membrane</keyword>
<dbReference type="PANTHER" id="PTHR43630:SF1">
    <property type="entry name" value="POLY-BETA-1,6-N-ACETYL-D-GLUCOSAMINE SYNTHASE"/>
    <property type="match status" value="1"/>
</dbReference>
<dbReference type="Pfam" id="PF13641">
    <property type="entry name" value="Glyco_tranf_2_3"/>
    <property type="match status" value="1"/>
</dbReference>